<proteinExistence type="predicted"/>
<protein>
    <submittedName>
        <fullName evidence="1">Uncharacterized protein</fullName>
    </submittedName>
</protein>
<dbReference type="AlphaFoldDB" id="A0A0A9DYH3"/>
<sequence>MIFQSRCSMLPLNVKQRVISYSQIWVRAWACGQELSMVQLVFQRFSGCVMPTSRLMIQDYG</sequence>
<accession>A0A0A9DYH3</accession>
<evidence type="ECO:0000313" key="1">
    <source>
        <dbReference type="EMBL" id="JAD90710.1"/>
    </source>
</evidence>
<name>A0A0A9DYH3_ARUDO</name>
<reference evidence="1" key="2">
    <citation type="journal article" date="2015" name="Data Brief">
        <title>Shoot transcriptome of the giant reed, Arundo donax.</title>
        <authorList>
            <person name="Barrero R.A."/>
            <person name="Guerrero F.D."/>
            <person name="Moolhuijzen P."/>
            <person name="Goolsby J.A."/>
            <person name="Tidwell J."/>
            <person name="Bellgard S.E."/>
            <person name="Bellgard M.I."/>
        </authorList>
    </citation>
    <scope>NUCLEOTIDE SEQUENCE</scope>
    <source>
        <tissue evidence="1">Shoot tissue taken approximately 20 cm above the soil surface</tissue>
    </source>
</reference>
<reference evidence="1" key="1">
    <citation type="submission" date="2014-09" db="EMBL/GenBank/DDBJ databases">
        <authorList>
            <person name="Magalhaes I.L.F."/>
            <person name="Oliveira U."/>
            <person name="Santos F.R."/>
            <person name="Vidigal T.H.D.A."/>
            <person name="Brescovit A.D."/>
            <person name="Santos A.J."/>
        </authorList>
    </citation>
    <scope>NUCLEOTIDE SEQUENCE</scope>
    <source>
        <tissue evidence="1">Shoot tissue taken approximately 20 cm above the soil surface</tissue>
    </source>
</reference>
<dbReference type="EMBL" id="GBRH01207185">
    <property type="protein sequence ID" value="JAD90710.1"/>
    <property type="molecule type" value="Transcribed_RNA"/>
</dbReference>
<organism evidence="1">
    <name type="scientific">Arundo donax</name>
    <name type="common">Giant reed</name>
    <name type="synonym">Donax arundinaceus</name>
    <dbReference type="NCBI Taxonomy" id="35708"/>
    <lineage>
        <taxon>Eukaryota</taxon>
        <taxon>Viridiplantae</taxon>
        <taxon>Streptophyta</taxon>
        <taxon>Embryophyta</taxon>
        <taxon>Tracheophyta</taxon>
        <taxon>Spermatophyta</taxon>
        <taxon>Magnoliopsida</taxon>
        <taxon>Liliopsida</taxon>
        <taxon>Poales</taxon>
        <taxon>Poaceae</taxon>
        <taxon>PACMAD clade</taxon>
        <taxon>Arundinoideae</taxon>
        <taxon>Arundineae</taxon>
        <taxon>Arundo</taxon>
    </lineage>
</organism>